<dbReference type="PROSITE" id="PS00109">
    <property type="entry name" value="PROTEIN_KINASE_TYR"/>
    <property type="match status" value="1"/>
</dbReference>
<proteinExistence type="predicted"/>
<dbReference type="InterPro" id="IPR001611">
    <property type="entry name" value="Leu-rich_rpt"/>
</dbReference>
<comment type="catalytic activity">
    <reaction evidence="17">
        <text>L-threonyl-[protein] + ATP = O-phospho-L-threonyl-[protein] + ADP + H(+)</text>
        <dbReference type="Rhea" id="RHEA:46608"/>
        <dbReference type="Rhea" id="RHEA-COMP:11060"/>
        <dbReference type="Rhea" id="RHEA-COMP:11605"/>
        <dbReference type="ChEBI" id="CHEBI:15378"/>
        <dbReference type="ChEBI" id="CHEBI:30013"/>
        <dbReference type="ChEBI" id="CHEBI:30616"/>
        <dbReference type="ChEBI" id="CHEBI:61977"/>
        <dbReference type="ChEBI" id="CHEBI:456216"/>
        <dbReference type="EC" id="2.7.11.1"/>
    </reaction>
</comment>
<dbReference type="PRINTS" id="PR00019">
    <property type="entry name" value="LEURICHRPT"/>
</dbReference>
<dbReference type="SUPFAM" id="SSF56112">
    <property type="entry name" value="Protein kinase-like (PK-like)"/>
    <property type="match status" value="1"/>
</dbReference>
<dbReference type="Gramene" id="RZC68078">
    <property type="protein sequence ID" value="RZC68078"/>
    <property type="gene ID" value="C5167_031332"/>
</dbReference>
<name>A0A4Y7K7V7_PAPSO</name>
<dbReference type="GO" id="GO:0005524">
    <property type="term" value="F:ATP binding"/>
    <property type="evidence" value="ECO:0007669"/>
    <property type="project" value="UniProtKB-UniRule"/>
</dbReference>
<evidence type="ECO:0000256" key="8">
    <source>
        <dbReference type="ARBA" id="ARBA00022729"/>
    </source>
</evidence>
<feature type="transmembrane region" description="Helical" evidence="20">
    <location>
        <begin position="12"/>
        <end position="33"/>
    </location>
</feature>
<dbReference type="FunFam" id="3.80.10.10:FF:000177">
    <property type="entry name" value="Leucine-rich repeat receptor-like serine/threonine-protein kinase At1g17230"/>
    <property type="match status" value="1"/>
</dbReference>
<dbReference type="InterPro" id="IPR051420">
    <property type="entry name" value="Ser_Thr_Kinases_DiverseReg"/>
</dbReference>
<evidence type="ECO:0000256" key="16">
    <source>
        <dbReference type="ARBA" id="ARBA00023180"/>
    </source>
</evidence>
<keyword evidence="16" id="KW-0325">Glycoprotein</keyword>
<keyword evidence="15" id="KW-0675">Receptor</keyword>
<evidence type="ECO:0000256" key="5">
    <source>
        <dbReference type="ARBA" id="ARBA00022614"/>
    </source>
</evidence>
<dbReference type="Proteomes" id="UP000316621">
    <property type="component" value="Chromosome 7"/>
</dbReference>
<comment type="catalytic activity">
    <reaction evidence="18">
        <text>L-seryl-[protein] + ATP = O-phospho-L-seryl-[protein] + ADP + H(+)</text>
        <dbReference type="Rhea" id="RHEA:17989"/>
        <dbReference type="Rhea" id="RHEA-COMP:9863"/>
        <dbReference type="Rhea" id="RHEA-COMP:11604"/>
        <dbReference type="ChEBI" id="CHEBI:15378"/>
        <dbReference type="ChEBI" id="CHEBI:29999"/>
        <dbReference type="ChEBI" id="CHEBI:30616"/>
        <dbReference type="ChEBI" id="CHEBI:83421"/>
        <dbReference type="ChEBI" id="CHEBI:456216"/>
        <dbReference type="EC" id="2.7.11.1"/>
    </reaction>
</comment>
<comment type="subcellular location">
    <subcellularLocation>
        <location evidence="1">Membrane</location>
        <topology evidence="1">Single-pass type I membrane protein</topology>
    </subcellularLocation>
</comment>
<dbReference type="PROSITE" id="PS00107">
    <property type="entry name" value="PROTEIN_KINASE_ATP"/>
    <property type="match status" value="1"/>
</dbReference>
<evidence type="ECO:0000256" key="2">
    <source>
        <dbReference type="ARBA" id="ARBA00012513"/>
    </source>
</evidence>
<keyword evidence="5" id="KW-0433">Leucine-rich repeat</keyword>
<evidence type="ECO:0000256" key="12">
    <source>
        <dbReference type="ARBA" id="ARBA00022840"/>
    </source>
</evidence>
<protein>
    <recommendedName>
        <fullName evidence="2">non-specific serine/threonine protein kinase</fullName>
        <ecNumber evidence="2">2.7.11.1</ecNumber>
    </recommendedName>
</protein>
<dbReference type="InterPro" id="IPR003591">
    <property type="entry name" value="Leu-rich_rpt_typical-subtyp"/>
</dbReference>
<evidence type="ECO:0000256" key="3">
    <source>
        <dbReference type="ARBA" id="ARBA00022527"/>
    </source>
</evidence>
<evidence type="ECO:0000256" key="6">
    <source>
        <dbReference type="ARBA" id="ARBA00022679"/>
    </source>
</evidence>
<evidence type="ECO:0000256" key="4">
    <source>
        <dbReference type="ARBA" id="ARBA00022553"/>
    </source>
</evidence>
<keyword evidence="6" id="KW-0808">Transferase</keyword>
<keyword evidence="13 20" id="KW-1133">Transmembrane helix</keyword>
<dbReference type="SUPFAM" id="SSF52047">
    <property type="entry name" value="RNI-like"/>
    <property type="match status" value="1"/>
</dbReference>
<dbReference type="Pfam" id="PF00069">
    <property type="entry name" value="Pkinase"/>
    <property type="match status" value="1"/>
</dbReference>
<dbReference type="InterPro" id="IPR011009">
    <property type="entry name" value="Kinase-like_dom_sf"/>
</dbReference>
<dbReference type="Pfam" id="PF08263">
    <property type="entry name" value="LRRNT_2"/>
    <property type="match status" value="1"/>
</dbReference>
<keyword evidence="12 19" id="KW-0067">ATP-binding</keyword>
<evidence type="ECO:0000313" key="22">
    <source>
        <dbReference type="EMBL" id="RZC68078.1"/>
    </source>
</evidence>
<evidence type="ECO:0000256" key="1">
    <source>
        <dbReference type="ARBA" id="ARBA00004479"/>
    </source>
</evidence>
<organism evidence="22 23">
    <name type="scientific">Papaver somniferum</name>
    <name type="common">Opium poppy</name>
    <dbReference type="NCBI Taxonomy" id="3469"/>
    <lineage>
        <taxon>Eukaryota</taxon>
        <taxon>Viridiplantae</taxon>
        <taxon>Streptophyta</taxon>
        <taxon>Embryophyta</taxon>
        <taxon>Tracheophyta</taxon>
        <taxon>Spermatophyta</taxon>
        <taxon>Magnoliopsida</taxon>
        <taxon>Ranunculales</taxon>
        <taxon>Papaveraceae</taxon>
        <taxon>Papaveroideae</taxon>
        <taxon>Papaver</taxon>
    </lineage>
</organism>
<dbReference type="EC" id="2.7.11.1" evidence="2"/>
<evidence type="ECO:0000256" key="11">
    <source>
        <dbReference type="ARBA" id="ARBA00022777"/>
    </source>
</evidence>
<keyword evidence="11" id="KW-0418">Kinase</keyword>
<keyword evidence="8" id="KW-0732">Signal</keyword>
<dbReference type="PANTHER" id="PTHR48005:SF70">
    <property type="entry name" value="MDIS1-INTERACTING RECEPTOR LIKE KINASE 2-LIKE"/>
    <property type="match status" value="1"/>
</dbReference>
<keyword evidence="10 19" id="KW-0547">Nucleotide-binding</keyword>
<keyword evidence="7 20" id="KW-0812">Transmembrane</keyword>
<keyword evidence="4" id="KW-0597">Phosphoprotein</keyword>
<feature type="binding site" evidence="19">
    <location>
        <position position="516"/>
    </location>
    <ligand>
        <name>ATP</name>
        <dbReference type="ChEBI" id="CHEBI:30616"/>
    </ligand>
</feature>
<dbReference type="OMA" id="IILTHKR"/>
<keyword evidence="14 20" id="KW-0472">Membrane</keyword>
<sequence>MSQRVKVSTHTLLALLVILLVSSCSVVLVAYGYSFSSAHNKQHFHQVVGVQQEVDALLEWTSSLANQNHSLFSSWMMNSTASTTSPCKWYGITCNSKGSVVKLRVTGLGLQGIHNLTQLKKLCLNDNKFNGFLPQNVCQSGTLEKFAVGYNHFTGRIPRSLRNCTSLRVLELEVNGLVDNITEAFHVYPHLERFGASNKMLYGELSKDWGDCQNLTGLSFSRNNITGTIPFEMGKLKILTVLYLHSNNLIGEIPMELLSLSSLIMLDLSHNRLYSRFPFAIGMLSNLQHLDLSTNKLIGSIPKQLGECSKLLSLNLNSNNFNDSIPPQIRNLDSLQILLDLSYNELSGEIPSAFGKLSKLQTLNLSHNRLSGSIPSSFDQMVSLITVNISYNELSGPIPNIKAFKDAPADALKNNKGLCGNNSRGLKPCNSSVVIIGRKDSNDNKLALIILLPLFARKTITGRNLFSIWNYDGKIVFEDMIEATEDFDTKYCIGTGGYGSVYKAELSTGQVVAVKKLHSSDEDFEISDLKRISFLVYEFVERGSLKNVLCDGERSMGFDWIKRVRFIKRTTTAIAYMHHDCIPAIVHRDISSNNILLDSEYEARVSDFGTARILKPDSSNWTSLAGTYGYVAPELAYTMKVTEKGDIYSFGVVIFECIETPPDVVQKEIMCIAKVGFSCLRGDPLTRPTMEEISAQLSSSTLSSTSLPKSFEAITLTDLLMSE</sequence>
<evidence type="ECO:0000256" key="13">
    <source>
        <dbReference type="ARBA" id="ARBA00022989"/>
    </source>
</evidence>
<evidence type="ECO:0000256" key="9">
    <source>
        <dbReference type="ARBA" id="ARBA00022737"/>
    </source>
</evidence>
<evidence type="ECO:0000256" key="15">
    <source>
        <dbReference type="ARBA" id="ARBA00023170"/>
    </source>
</evidence>
<dbReference type="PROSITE" id="PS51257">
    <property type="entry name" value="PROKAR_LIPOPROTEIN"/>
    <property type="match status" value="1"/>
</dbReference>
<evidence type="ECO:0000256" key="14">
    <source>
        <dbReference type="ARBA" id="ARBA00023136"/>
    </source>
</evidence>
<keyword evidence="9" id="KW-0677">Repeat</keyword>
<reference evidence="22 23" key="1">
    <citation type="journal article" date="2018" name="Science">
        <title>The opium poppy genome and morphinan production.</title>
        <authorList>
            <person name="Guo L."/>
            <person name="Winzer T."/>
            <person name="Yang X."/>
            <person name="Li Y."/>
            <person name="Ning Z."/>
            <person name="He Z."/>
            <person name="Teodor R."/>
            <person name="Lu Y."/>
            <person name="Bowser T.A."/>
            <person name="Graham I.A."/>
            <person name="Ye K."/>
        </authorList>
    </citation>
    <scope>NUCLEOTIDE SEQUENCE [LARGE SCALE GENOMIC DNA]</scope>
    <source>
        <strain evidence="23">cv. HN1</strain>
        <tissue evidence="22">Leaves</tissue>
    </source>
</reference>
<evidence type="ECO:0000313" key="23">
    <source>
        <dbReference type="Proteomes" id="UP000316621"/>
    </source>
</evidence>
<dbReference type="PROSITE" id="PS50011">
    <property type="entry name" value="PROTEIN_KINASE_DOM"/>
    <property type="match status" value="1"/>
</dbReference>
<gene>
    <name evidence="22" type="ORF">C5167_031332</name>
</gene>
<dbReference type="GO" id="GO:0016020">
    <property type="term" value="C:membrane"/>
    <property type="evidence" value="ECO:0007669"/>
    <property type="project" value="UniProtKB-SubCell"/>
</dbReference>
<evidence type="ECO:0000256" key="19">
    <source>
        <dbReference type="PROSITE-ProRule" id="PRU10141"/>
    </source>
</evidence>
<dbReference type="Pfam" id="PF13855">
    <property type="entry name" value="LRR_8"/>
    <property type="match status" value="2"/>
</dbReference>
<dbReference type="InterPro" id="IPR017441">
    <property type="entry name" value="Protein_kinase_ATP_BS"/>
</dbReference>
<evidence type="ECO:0000259" key="21">
    <source>
        <dbReference type="PROSITE" id="PS50011"/>
    </source>
</evidence>
<dbReference type="Gene3D" id="1.10.510.10">
    <property type="entry name" value="Transferase(Phosphotransferase) domain 1"/>
    <property type="match status" value="1"/>
</dbReference>
<dbReference type="SMART" id="SM00369">
    <property type="entry name" value="LRR_TYP"/>
    <property type="match status" value="4"/>
</dbReference>
<dbReference type="Gene3D" id="3.80.10.10">
    <property type="entry name" value="Ribonuclease Inhibitor"/>
    <property type="match status" value="2"/>
</dbReference>
<dbReference type="PROSITE" id="PS51450">
    <property type="entry name" value="LRR"/>
    <property type="match status" value="1"/>
</dbReference>
<evidence type="ECO:0000256" key="10">
    <source>
        <dbReference type="ARBA" id="ARBA00022741"/>
    </source>
</evidence>
<evidence type="ECO:0000256" key="20">
    <source>
        <dbReference type="SAM" id="Phobius"/>
    </source>
</evidence>
<keyword evidence="3" id="KW-0723">Serine/threonine-protein kinase</keyword>
<feature type="domain" description="Protein kinase" evidence="21">
    <location>
        <begin position="487"/>
        <end position="723"/>
    </location>
</feature>
<dbReference type="InterPro" id="IPR032675">
    <property type="entry name" value="LRR_dom_sf"/>
</dbReference>
<dbReference type="InterPro" id="IPR000719">
    <property type="entry name" value="Prot_kinase_dom"/>
</dbReference>
<evidence type="ECO:0000256" key="17">
    <source>
        <dbReference type="ARBA" id="ARBA00047899"/>
    </source>
</evidence>
<accession>A0A4Y7K7V7</accession>
<dbReference type="EMBL" id="CM010721">
    <property type="protein sequence ID" value="RZC68078.1"/>
    <property type="molecule type" value="Genomic_DNA"/>
</dbReference>
<evidence type="ECO:0000256" key="18">
    <source>
        <dbReference type="ARBA" id="ARBA00048679"/>
    </source>
</evidence>
<dbReference type="Gene3D" id="3.30.200.20">
    <property type="entry name" value="Phosphorylase Kinase, domain 1"/>
    <property type="match status" value="1"/>
</dbReference>
<keyword evidence="23" id="KW-1185">Reference proteome</keyword>
<dbReference type="InterPro" id="IPR013210">
    <property type="entry name" value="LRR_N_plant-typ"/>
</dbReference>
<dbReference type="GO" id="GO:0004674">
    <property type="term" value="F:protein serine/threonine kinase activity"/>
    <property type="evidence" value="ECO:0007669"/>
    <property type="project" value="UniProtKB-KW"/>
</dbReference>
<dbReference type="AlphaFoldDB" id="A0A4Y7K7V7"/>
<dbReference type="InterPro" id="IPR008266">
    <property type="entry name" value="Tyr_kinase_AS"/>
</dbReference>
<dbReference type="PANTHER" id="PTHR48005">
    <property type="entry name" value="LEUCINE RICH REPEAT KINASE 2"/>
    <property type="match status" value="1"/>
</dbReference>
<evidence type="ECO:0000256" key="7">
    <source>
        <dbReference type="ARBA" id="ARBA00022692"/>
    </source>
</evidence>
<dbReference type="Pfam" id="PF00560">
    <property type="entry name" value="LRR_1"/>
    <property type="match status" value="2"/>
</dbReference>